<dbReference type="AlphaFoldDB" id="A0A836H6T8"/>
<dbReference type="RefSeq" id="XP_067178606.1">
    <property type="nucleotide sequence ID" value="XM_067323501.1"/>
</dbReference>
<dbReference type="EMBL" id="JAFEUZ010000023">
    <property type="protein sequence ID" value="KAG5478665.1"/>
    <property type="molecule type" value="Genomic_DNA"/>
</dbReference>
<comment type="caution">
    <text evidence="2">The sequence shown here is derived from an EMBL/GenBank/DDBJ whole genome shotgun (WGS) entry which is preliminary data.</text>
</comment>
<dbReference type="GeneID" id="92516013"/>
<sequence>MSSTPHASLPPSLPAAAAIAATSSFRGGTRENGAHHGGAPSPQSPRRHPSRSSHMTTHRRGLADELAFSAEGPLKMSPLALALQAQWRQLQQDMLSPSVLRNECSGSHTARMEEEVLQLLGSIAARADMAVTDAAHTVPYLLAMGQVPLPSVRTQIVALAALRGVFSSLSDVYGSEAAEGFVCDALLGEHQALQALSLCALVAFEGLESAAGMHGSSSATADAQRRVSPTHGSSSATAPLARRGNRSLFARGQGDAKAEGEARLASQVDPEETNATPGLFSPLIGASRFGSYIDARLDRSAVLRERVLHATLELLREVAAMCGPVSDALLSSGALLKVCMRALHKVPPPPFSADEAAGRADGVSMSSAQGISATYLHRSEDVVSLLLTLLNAEPERHNEASLVLCSYDAPRAVCALAQRLVHTPLFTAGAICEEASAADEECALMLLWSALKVLGRLTRGCPAALRLFLSENASVPAFLVQVLTVPVAEIREAGALWAAALLETQPQTSADLVHSLLDDISPLTATTALPSPEKLAAPSFSAPVPVFMASLVEMLRWRGAQMHVFGVSAILCWRWLLLSDPSRVAALLLRDSSLLATLIELILRGSAYPSSPSPAPLPTRLTALEALNVFALSYALGSLDTRARLEGNVMRGQLSQATLRRLRTVAQGILERTHPAYWNVFPAMEVELLEEATELSEKMRRAGATVRTGAANTTPEGARASGSSAPSPMHRRGSRGRLAVCISTGAAWRQLVLESMWELTAAAAVGETSSRGGSVTCGRAAAPQRQQQSSSYVSAFHPQAGVSAGGALEPSPIRVLASTSPSRAAAGTAHPVGRAVAEGIDEDGGATSLLNLSARAPLTSAPRTIREVTLLPTQQSTTAVRFRVVQQAEGLGGLFVQDSMRVVLHLAQHYTQASTQSRASFQISPNTIWTAKEGQRCDALLLRGLPGGARGSRSRSISPPLPPGLGASAIVGPPSAIFGTAPRFVDSSARIGKEPNPFVSVAKPAEVQHAQQRRRLWGVKELQREDVLLFLIHYAHLMTELPDAVAAVEDHMYYLRRQLQLCPTREVRRRCVLNDLYMNVYPKLHLFLRYINQQARRSRSVLQLISTFSGGTIHSGNVLDVYDAVGRCTGRLAVG</sequence>
<feature type="compositionally biased region" description="Low complexity" evidence="1">
    <location>
        <begin position="1"/>
        <end position="24"/>
    </location>
</feature>
<evidence type="ECO:0000313" key="2">
    <source>
        <dbReference type="EMBL" id="KAG5478665.1"/>
    </source>
</evidence>
<name>A0A836H6T8_9TRYP</name>
<dbReference type="Proteomes" id="UP000673552">
    <property type="component" value="Unassembled WGS sequence"/>
</dbReference>
<organism evidence="2 3">
    <name type="scientific">Leishmania martiniquensis</name>
    <dbReference type="NCBI Taxonomy" id="1580590"/>
    <lineage>
        <taxon>Eukaryota</taxon>
        <taxon>Discoba</taxon>
        <taxon>Euglenozoa</taxon>
        <taxon>Kinetoplastea</taxon>
        <taxon>Metakinetoplastina</taxon>
        <taxon>Trypanosomatida</taxon>
        <taxon>Trypanosomatidae</taxon>
        <taxon>Leishmaniinae</taxon>
        <taxon>Leishmania</taxon>
    </lineage>
</organism>
<dbReference type="KEGG" id="lmat:92516013"/>
<protein>
    <submittedName>
        <fullName evidence="2">Uncharacterized protein</fullName>
    </submittedName>
</protein>
<feature type="region of interest" description="Disordered" evidence="1">
    <location>
        <begin position="215"/>
        <end position="239"/>
    </location>
</feature>
<gene>
    <name evidence="2" type="ORF">LSCM1_06069</name>
</gene>
<feature type="region of interest" description="Disordered" evidence="1">
    <location>
        <begin position="705"/>
        <end position="733"/>
    </location>
</feature>
<keyword evidence="3" id="KW-1185">Reference proteome</keyword>
<evidence type="ECO:0000313" key="3">
    <source>
        <dbReference type="Proteomes" id="UP000673552"/>
    </source>
</evidence>
<evidence type="ECO:0000256" key="1">
    <source>
        <dbReference type="SAM" id="MobiDB-lite"/>
    </source>
</evidence>
<proteinExistence type="predicted"/>
<feature type="region of interest" description="Disordered" evidence="1">
    <location>
        <begin position="1"/>
        <end position="58"/>
    </location>
</feature>
<accession>A0A836H6T8</accession>
<reference evidence="3" key="2">
    <citation type="journal article" date="2021" name="Sci. Data">
        <title>Chromosome-scale genome sequencing, assembly and annotation of six genomes from subfamily Leishmaniinae.</title>
        <authorList>
            <person name="Almutairi H."/>
            <person name="Urbaniak M.D."/>
            <person name="Bates M.D."/>
            <person name="Jariyapan N."/>
            <person name="Kwakye-Nuako G."/>
            <person name="Thomaz Soccol V."/>
            <person name="Al-Salem W.S."/>
            <person name="Dillon R.J."/>
            <person name="Bates P.A."/>
            <person name="Gatherer D."/>
        </authorList>
    </citation>
    <scope>NUCLEOTIDE SEQUENCE [LARGE SCALE GENOMIC DNA]</scope>
</reference>
<feature type="compositionally biased region" description="Basic residues" evidence="1">
    <location>
        <begin position="45"/>
        <end position="58"/>
    </location>
</feature>
<feature type="compositionally biased region" description="Low complexity" evidence="1">
    <location>
        <begin position="705"/>
        <end position="728"/>
    </location>
</feature>
<dbReference type="OrthoDB" id="273204at2759"/>
<reference evidence="3" key="1">
    <citation type="journal article" date="2021" name="Microbiol. Resour. Announc.">
        <title>LGAAP: Leishmaniinae Genome Assembly and Annotation Pipeline.</title>
        <authorList>
            <person name="Almutairi H."/>
            <person name="Urbaniak M.D."/>
            <person name="Bates M.D."/>
            <person name="Jariyapan N."/>
            <person name="Kwakye-Nuako G."/>
            <person name="Thomaz-Soccol V."/>
            <person name="Al-Salem W.S."/>
            <person name="Dillon R.J."/>
            <person name="Bates P.A."/>
            <person name="Gatherer D."/>
        </authorList>
    </citation>
    <scope>NUCLEOTIDE SEQUENCE [LARGE SCALE GENOMIC DNA]</scope>
</reference>